<feature type="transmembrane region" description="Helical" evidence="2">
    <location>
        <begin position="61"/>
        <end position="80"/>
    </location>
</feature>
<feature type="compositionally biased region" description="Low complexity" evidence="1">
    <location>
        <begin position="113"/>
        <end position="131"/>
    </location>
</feature>
<evidence type="ECO:0000256" key="1">
    <source>
        <dbReference type="SAM" id="MobiDB-lite"/>
    </source>
</evidence>
<name>A0AAD3YB87_9TREE</name>
<dbReference type="Proteomes" id="UP001222932">
    <property type="component" value="Unassembled WGS sequence"/>
</dbReference>
<keyword evidence="2" id="KW-0472">Membrane</keyword>
<keyword evidence="2" id="KW-0812">Transmembrane</keyword>
<reference evidence="3" key="2">
    <citation type="submission" date="2023-06" db="EMBL/GenBank/DDBJ databases">
        <authorList>
            <person name="Kobayashi Y."/>
            <person name="Kayamori A."/>
            <person name="Aoki K."/>
            <person name="Shiwa Y."/>
            <person name="Fujita N."/>
            <person name="Sugita T."/>
            <person name="Iwasaki W."/>
            <person name="Tanaka N."/>
            <person name="Takashima M."/>
        </authorList>
    </citation>
    <scope>NUCLEOTIDE SEQUENCE</scope>
    <source>
        <strain evidence="3">HIS016</strain>
    </source>
</reference>
<proteinExistence type="predicted"/>
<reference evidence="3" key="1">
    <citation type="journal article" date="2023" name="BMC Genomics">
        <title>Chromosome-level genome assemblies of Cutaneotrichosporon spp. (Trichosporonales, Basidiomycota) reveal imbalanced evolution between nucleotide sequences and chromosome synteny.</title>
        <authorList>
            <person name="Kobayashi Y."/>
            <person name="Kayamori A."/>
            <person name="Aoki K."/>
            <person name="Shiwa Y."/>
            <person name="Matsutani M."/>
            <person name="Fujita N."/>
            <person name="Sugita T."/>
            <person name="Iwasaki W."/>
            <person name="Tanaka N."/>
            <person name="Takashima M."/>
        </authorList>
    </citation>
    <scope>NUCLEOTIDE SEQUENCE</scope>
    <source>
        <strain evidence="3">HIS016</strain>
    </source>
</reference>
<organism evidence="3 4">
    <name type="scientific">Cutaneotrichosporon spelunceum</name>
    <dbReference type="NCBI Taxonomy" id="1672016"/>
    <lineage>
        <taxon>Eukaryota</taxon>
        <taxon>Fungi</taxon>
        <taxon>Dikarya</taxon>
        <taxon>Basidiomycota</taxon>
        <taxon>Agaricomycotina</taxon>
        <taxon>Tremellomycetes</taxon>
        <taxon>Trichosporonales</taxon>
        <taxon>Trichosporonaceae</taxon>
        <taxon>Cutaneotrichosporon</taxon>
    </lineage>
</organism>
<dbReference type="AlphaFoldDB" id="A0AAD3YB87"/>
<sequence length="256" mass="27145">MSVDICTLSTPALVTFLLLPSLLWLGTIATTSRGNLAPLQAAPLVAGSLVGLLVLRQPSTVPIIVIGALAIVSFLLVLFYRPQHVAAGHGHGQTRRDKPAPLSSFETSLLPWSPGAPTPTTISAPSTPTDSESGDTYCARYLDKVTASLSQCSRVISRPRLPPTMLNDALVPYPATPVTAVSSASTSASSTHTSVLADAQATPVPSAPKFEEEFVRYIDRTAARTRPEETPVPFGSWPKEWPVFWEGAGLASKGCW</sequence>
<evidence type="ECO:0000313" key="3">
    <source>
        <dbReference type="EMBL" id="GMK55838.1"/>
    </source>
</evidence>
<protein>
    <submittedName>
        <fullName evidence="3">Uncharacterized protein</fullName>
    </submittedName>
</protein>
<evidence type="ECO:0000313" key="4">
    <source>
        <dbReference type="Proteomes" id="UP001222932"/>
    </source>
</evidence>
<accession>A0AAD3YB87</accession>
<keyword evidence="2" id="KW-1133">Transmembrane helix</keyword>
<feature type="region of interest" description="Disordered" evidence="1">
    <location>
        <begin position="111"/>
        <end position="135"/>
    </location>
</feature>
<feature type="transmembrane region" description="Helical" evidence="2">
    <location>
        <begin position="12"/>
        <end position="29"/>
    </location>
</feature>
<keyword evidence="4" id="KW-1185">Reference proteome</keyword>
<gene>
    <name evidence="3" type="ORF">CspeluHIS016_0208940</name>
</gene>
<dbReference type="EMBL" id="BTCM01000002">
    <property type="protein sequence ID" value="GMK55838.1"/>
    <property type="molecule type" value="Genomic_DNA"/>
</dbReference>
<evidence type="ECO:0000256" key="2">
    <source>
        <dbReference type="SAM" id="Phobius"/>
    </source>
</evidence>
<comment type="caution">
    <text evidence="3">The sequence shown here is derived from an EMBL/GenBank/DDBJ whole genome shotgun (WGS) entry which is preliminary data.</text>
</comment>